<dbReference type="PANTHER" id="PTHR22807:SF53">
    <property type="entry name" value="RIBOSOMAL RNA SMALL SUBUNIT METHYLTRANSFERASE B-RELATED"/>
    <property type="match status" value="1"/>
</dbReference>
<dbReference type="InterPro" id="IPR054728">
    <property type="entry name" value="RsmB-like_ferredoxin"/>
</dbReference>
<dbReference type="AlphaFoldDB" id="A0A376BUY5"/>
<dbReference type="InterPro" id="IPR049560">
    <property type="entry name" value="MeTrfase_RsmB-F_NOP2_cat"/>
</dbReference>
<organism evidence="7 8">
    <name type="scientific">Alysiella crassa</name>
    <dbReference type="NCBI Taxonomy" id="153491"/>
    <lineage>
        <taxon>Bacteria</taxon>
        <taxon>Pseudomonadati</taxon>
        <taxon>Pseudomonadota</taxon>
        <taxon>Betaproteobacteria</taxon>
        <taxon>Neisseriales</taxon>
        <taxon>Neisseriaceae</taxon>
        <taxon>Alysiella</taxon>
    </lineage>
</organism>
<reference evidence="7 8" key="1">
    <citation type="submission" date="2018-06" db="EMBL/GenBank/DDBJ databases">
        <authorList>
            <consortium name="Pathogen Informatics"/>
            <person name="Doyle S."/>
        </authorList>
    </citation>
    <scope>NUCLEOTIDE SEQUENCE [LARGE SCALE GENOMIC DNA]</scope>
    <source>
        <strain evidence="7 8">NCTC10283</strain>
    </source>
</reference>
<evidence type="ECO:0000259" key="6">
    <source>
        <dbReference type="PROSITE" id="PS51686"/>
    </source>
</evidence>
<dbReference type="InterPro" id="IPR023267">
    <property type="entry name" value="RCMT"/>
</dbReference>
<feature type="domain" description="SAM-dependent MTase RsmB/NOP-type" evidence="6">
    <location>
        <begin position="141"/>
        <end position="418"/>
    </location>
</feature>
<evidence type="ECO:0000256" key="1">
    <source>
        <dbReference type="ARBA" id="ARBA00022603"/>
    </source>
</evidence>
<dbReference type="STRING" id="1120980.GCA_000745955_00322"/>
<comment type="similarity">
    <text evidence="5">Belongs to the class I-like SAM-binding methyltransferase superfamily. RsmB/NOP family.</text>
</comment>
<dbReference type="GO" id="GO:0003723">
    <property type="term" value="F:RNA binding"/>
    <property type="evidence" value="ECO:0007669"/>
    <property type="project" value="UniProtKB-UniRule"/>
</dbReference>
<dbReference type="InterPro" id="IPR001678">
    <property type="entry name" value="MeTrfase_RsmB-F_NOP2_dom"/>
</dbReference>
<keyword evidence="2 5" id="KW-0808">Transferase</keyword>
<keyword evidence="4 5" id="KW-0694">RNA-binding</keyword>
<dbReference type="CDD" id="cd02440">
    <property type="entry name" value="AdoMet_MTases"/>
    <property type="match status" value="1"/>
</dbReference>
<dbReference type="Gene3D" id="3.40.50.150">
    <property type="entry name" value="Vaccinia Virus protein VP39"/>
    <property type="match status" value="1"/>
</dbReference>
<gene>
    <name evidence="7" type="primary">rsmB_1</name>
    <name evidence="7" type="ORF">NCTC10283_02290</name>
</gene>
<evidence type="ECO:0000256" key="4">
    <source>
        <dbReference type="ARBA" id="ARBA00022884"/>
    </source>
</evidence>
<dbReference type="InterPro" id="IPR029063">
    <property type="entry name" value="SAM-dependent_MTases_sf"/>
</dbReference>
<dbReference type="EMBL" id="UFSO01000003">
    <property type="protein sequence ID" value="SSY80729.1"/>
    <property type="molecule type" value="Genomic_DNA"/>
</dbReference>
<evidence type="ECO:0000313" key="7">
    <source>
        <dbReference type="EMBL" id="SSY80729.1"/>
    </source>
</evidence>
<evidence type="ECO:0000256" key="2">
    <source>
        <dbReference type="ARBA" id="ARBA00022679"/>
    </source>
</evidence>
<keyword evidence="8" id="KW-1185">Reference proteome</keyword>
<dbReference type="PRINTS" id="PR02008">
    <property type="entry name" value="RCMTFAMILY"/>
</dbReference>
<proteinExistence type="inferred from homology"/>
<dbReference type="RefSeq" id="WP_034291012.1">
    <property type="nucleotide sequence ID" value="NZ_CP091519.2"/>
</dbReference>
<feature type="binding site" evidence="5">
    <location>
        <position position="255"/>
    </location>
    <ligand>
        <name>S-adenosyl-L-methionine</name>
        <dbReference type="ChEBI" id="CHEBI:59789"/>
    </ligand>
</feature>
<evidence type="ECO:0000313" key="8">
    <source>
        <dbReference type="Proteomes" id="UP000254209"/>
    </source>
</evidence>
<comment type="caution">
    <text evidence="5">Lacks conserved residue(s) required for the propagation of feature annotation.</text>
</comment>
<dbReference type="GO" id="GO:0001510">
    <property type="term" value="P:RNA methylation"/>
    <property type="evidence" value="ECO:0007669"/>
    <property type="project" value="InterPro"/>
</dbReference>
<evidence type="ECO:0000256" key="3">
    <source>
        <dbReference type="ARBA" id="ARBA00022691"/>
    </source>
</evidence>
<dbReference type="OrthoDB" id="9810297at2"/>
<name>A0A376BUY5_9NEIS</name>
<dbReference type="Proteomes" id="UP000254209">
    <property type="component" value="Unassembled WGS sequence"/>
</dbReference>
<dbReference type="EC" id="2.1.1.176" evidence="7"/>
<protein>
    <submittedName>
        <fullName evidence="7">Ribosomal RNA small subunit methyltransferase B</fullName>
        <ecNumber evidence="7">2.1.1.176</ecNumber>
    </submittedName>
</protein>
<sequence length="419" mass="46667">MNAHQLNHTAQVLENMLTFQQPADAVISAYFRNHHKLGRTDRHEIAETAFAALRHYQKIAAILRRPHAQARKAALAALVLGRGFNISQLSDFLEEDEQEFLANVKARKTEFSGSLNTIAELPEWLITRLQVHWEDEQIQTFGRSVAQTAPLDVRVNTLKGKRNNILAQLQNEFPKAIATPYAPHGIRFPDKPALNKHELFLDGTLEVQDEGSQLLAQLVGAKRGEMVVDFCAGAGGKTLAIGAQMANKGRIYAFDVSEKRLANLKPRMTRAGLTNITPERIESEHDPRIARLHGKADRVLVDAPCSGLGTLRRNPDLKYRQSPETLAKLLKEQQSILQAASQLVRGGGRLVYATCSVLPEENEHQIIDFLENNPEFEWLDCGDILAAQKVDLNTGKFLELNTAEHGTDGFFAAVLQRKA</sequence>
<dbReference type="PANTHER" id="PTHR22807">
    <property type="entry name" value="NOP2 YEAST -RELATED NOL1/NOP2/FMU SUN DOMAIN-CONTAINING"/>
    <property type="match status" value="1"/>
</dbReference>
<accession>A0A376BUY5</accession>
<dbReference type="Pfam" id="PF01189">
    <property type="entry name" value="Methyltr_RsmB-F"/>
    <property type="match status" value="1"/>
</dbReference>
<keyword evidence="1 5" id="KW-0489">Methyltransferase</keyword>
<dbReference type="GO" id="GO:0008173">
    <property type="term" value="F:RNA methyltransferase activity"/>
    <property type="evidence" value="ECO:0007669"/>
    <property type="project" value="InterPro"/>
</dbReference>
<feature type="active site" description="Nucleophile" evidence="5">
    <location>
        <position position="355"/>
    </location>
</feature>
<dbReference type="PROSITE" id="PS51686">
    <property type="entry name" value="SAM_MT_RSMB_NOP"/>
    <property type="match status" value="1"/>
</dbReference>
<evidence type="ECO:0000256" key="5">
    <source>
        <dbReference type="PROSITE-ProRule" id="PRU01023"/>
    </source>
</evidence>
<dbReference type="Pfam" id="PF22458">
    <property type="entry name" value="RsmF-B_ferredox"/>
    <property type="match status" value="1"/>
</dbReference>
<dbReference type="SUPFAM" id="SSF53335">
    <property type="entry name" value="S-adenosyl-L-methionine-dependent methyltransferases"/>
    <property type="match status" value="1"/>
</dbReference>
<keyword evidence="3 5" id="KW-0949">S-adenosyl-L-methionine</keyword>
<feature type="binding site" evidence="5">
    <location>
        <position position="302"/>
    </location>
    <ligand>
        <name>S-adenosyl-L-methionine</name>
        <dbReference type="ChEBI" id="CHEBI:59789"/>
    </ligand>
</feature>